<accession>A0ABY4FR26</accession>
<reference evidence="3 4" key="1">
    <citation type="submission" date="2022-04" db="EMBL/GenBank/DDBJ databases">
        <title>Leucobacter sp. isolated from rhizosphere of garlic.</title>
        <authorList>
            <person name="Won M."/>
            <person name="Lee C.-M."/>
            <person name="Woen H.-Y."/>
            <person name="Kwon S.-W."/>
        </authorList>
    </citation>
    <scope>NUCLEOTIDE SEQUENCE [LARGE SCALE GENOMIC DNA]</scope>
    <source>
        <strain evidence="3 4">H21R-40</strain>
    </source>
</reference>
<dbReference type="Gene3D" id="3.60.120.10">
    <property type="entry name" value="Anthranilate synthase"/>
    <property type="match status" value="1"/>
</dbReference>
<dbReference type="EMBL" id="CP095045">
    <property type="protein sequence ID" value="UOQ58726.1"/>
    <property type="molecule type" value="Genomic_DNA"/>
</dbReference>
<evidence type="ECO:0000313" key="3">
    <source>
        <dbReference type="EMBL" id="UOQ58726.1"/>
    </source>
</evidence>
<evidence type="ECO:0000259" key="2">
    <source>
        <dbReference type="Pfam" id="PF00425"/>
    </source>
</evidence>
<dbReference type="Proteomes" id="UP000831786">
    <property type="component" value="Chromosome"/>
</dbReference>
<feature type="domain" description="Chorismate-utilising enzyme C-terminal" evidence="2">
    <location>
        <begin position="248"/>
        <end position="505"/>
    </location>
</feature>
<protein>
    <submittedName>
        <fullName evidence="3">Anthranilate synthase component I family protein</fullName>
    </submittedName>
</protein>
<dbReference type="InterPro" id="IPR015890">
    <property type="entry name" value="Chorismate_C"/>
</dbReference>
<dbReference type="SUPFAM" id="SSF56322">
    <property type="entry name" value="ADC synthase"/>
    <property type="match status" value="1"/>
</dbReference>
<sequence>MMQSGTRRAEPLPFPVDARGAARVLADSGEPWFWLDGAAAPAGEARVSLLGIGAELRHAHAGGERAFLEALRGEAPIAEEALRGEALIAGRTPAGSAGTPELSGGAASRAAGASLGTAETRGFASGWILALGYEFGLGLLGVEPPGDGPPDLGMAGARPADRDPATHGEPPVASALRADVVLAVDHDSGQAELRGDPAAVRLWSERFAERLRVAGRAIPPRAAPAVPLPPSADPAADAGRPRWRRSDSRYRADIDACRAAIREGEAYVLCLTDTAELRGRFDPLESYLRIRGAGGAIRGGVIALGDRALVSASPERFLGVRAGTVETHPIKGTRPRGTTPERDAALAEELAADPKERAENLMIVDLMRNDLSRVCAPGSVRVDGFLRVEHHTHVHQLVSTVIGALASGNDALDAIAACFPGGSMTGAPKRRAVEILREREGAPRGLYSGCFGWLDDAGDAELAMTIRGIEIRDPGSADGRALVGAGGGITIDSDPVEETAEKHLKAAPLLAALRLVATGIRDQSIAPG</sequence>
<dbReference type="InterPro" id="IPR005801">
    <property type="entry name" value="ADC_synthase"/>
</dbReference>
<dbReference type="Pfam" id="PF00425">
    <property type="entry name" value="Chorismate_bind"/>
    <property type="match status" value="1"/>
</dbReference>
<name>A0ABY4FR26_9MICO</name>
<gene>
    <name evidence="3" type="ORF">MUN78_07865</name>
</gene>
<dbReference type="PANTHER" id="PTHR11236:SF18">
    <property type="entry name" value="AMINODEOXYCHORISMATE SYNTHASE"/>
    <property type="match status" value="1"/>
</dbReference>
<feature type="region of interest" description="Disordered" evidence="1">
    <location>
        <begin position="222"/>
        <end position="245"/>
    </location>
</feature>
<proteinExistence type="predicted"/>
<evidence type="ECO:0000313" key="4">
    <source>
        <dbReference type="Proteomes" id="UP000831786"/>
    </source>
</evidence>
<keyword evidence="4" id="KW-1185">Reference proteome</keyword>
<feature type="region of interest" description="Disordered" evidence="1">
    <location>
        <begin position="144"/>
        <end position="171"/>
    </location>
</feature>
<evidence type="ECO:0000256" key="1">
    <source>
        <dbReference type="SAM" id="MobiDB-lite"/>
    </source>
</evidence>
<dbReference type="RefSeq" id="WP_244729834.1">
    <property type="nucleotide sequence ID" value="NZ_CP095045.1"/>
</dbReference>
<dbReference type="PANTHER" id="PTHR11236">
    <property type="entry name" value="AMINOBENZOATE/ANTHRANILATE SYNTHASE"/>
    <property type="match status" value="1"/>
</dbReference>
<dbReference type="InterPro" id="IPR019999">
    <property type="entry name" value="Anth_synth_I-like"/>
</dbReference>
<dbReference type="PRINTS" id="PR00095">
    <property type="entry name" value="ANTSNTHASEI"/>
</dbReference>
<organism evidence="3 4">
    <name type="scientific">Leucobacter allii</name>
    <dbReference type="NCBI Taxonomy" id="2932247"/>
    <lineage>
        <taxon>Bacteria</taxon>
        <taxon>Bacillati</taxon>
        <taxon>Actinomycetota</taxon>
        <taxon>Actinomycetes</taxon>
        <taxon>Micrococcales</taxon>
        <taxon>Microbacteriaceae</taxon>
        <taxon>Leucobacter</taxon>
    </lineage>
</organism>